<dbReference type="GO" id="GO:0008168">
    <property type="term" value="F:methyltransferase activity"/>
    <property type="evidence" value="ECO:0007669"/>
    <property type="project" value="UniProtKB-KW"/>
</dbReference>
<dbReference type="PANTHER" id="PTHR43591">
    <property type="entry name" value="METHYLTRANSFERASE"/>
    <property type="match status" value="1"/>
</dbReference>
<keyword evidence="2" id="KW-0489">Methyltransferase</keyword>
<proteinExistence type="predicted"/>
<dbReference type="RefSeq" id="WP_378593966.1">
    <property type="nucleotide sequence ID" value="NZ_JBHSKD010000030.1"/>
</dbReference>
<dbReference type="EMBL" id="JBHSKD010000030">
    <property type="protein sequence ID" value="MFC5179640.1"/>
    <property type="molecule type" value="Genomic_DNA"/>
</dbReference>
<organism evidence="2 3">
    <name type="scientific">Nocardioides taihuensis</name>
    <dbReference type="NCBI Taxonomy" id="1835606"/>
    <lineage>
        <taxon>Bacteria</taxon>
        <taxon>Bacillati</taxon>
        <taxon>Actinomycetota</taxon>
        <taxon>Actinomycetes</taxon>
        <taxon>Propionibacteriales</taxon>
        <taxon>Nocardioidaceae</taxon>
        <taxon>Nocardioides</taxon>
    </lineage>
</organism>
<dbReference type="Proteomes" id="UP001596087">
    <property type="component" value="Unassembled WGS sequence"/>
</dbReference>
<dbReference type="PANTHER" id="PTHR43591:SF24">
    <property type="entry name" value="2-METHOXY-6-POLYPRENYL-1,4-BENZOQUINOL METHYLASE, MITOCHONDRIAL"/>
    <property type="match status" value="1"/>
</dbReference>
<gene>
    <name evidence="2" type="ORF">ACFPGP_23410</name>
</gene>
<reference evidence="3" key="1">
    <citation type="journal article" date="2019" name="Int. J. Syst. Evol. Microbiol.">
        <title>The Global Catalogue of Microorganisms (GCM) 10K type strain sequencing project: providing services to taxonomists for standard genome sequencing and annotation.</title>
        <authorList>
            <consortium name="The Broad Institute Genomics Platform"/>
            <consortium name="The Broad Institute Genome Sequencing Center for Infectious Disease"/>
            <person name="Wu L."/>
            <person name="Ma J."/>
        </authorList>
    </citation>
    <scope>NUCLEOTIDE SEQUENCE [LARGE SCALE GENOMIC DNA]</scope>
    <source>
        <strain evidence="3">DFY41</strain>
    </source>
</reference>
<dbReference type="Pfam" id="PF13649">
    <property type="entry name" value="Methyltransf_25"/>
    <property type="match status" value="1"/>
</dbReference>
<dbReference type="GO" id="GO:0032259">
    <property type="term" value="P:methylation"/>
    <property type="evidence" value="ECO:0007669"/>
    <property type="project" value="UniProtKB-KW"/>
</dbReference>
<sequence>MTAQVENGAAADPAADRALKEKHRAMWASGDYPAVAREVIPQLGRVLVDATGIGPGQRVLDVAAGSGNAAVPAARAGADVVASDLAPELFEEGRRWAAEVGVDLAWHEGDAEALPYDDASFDAVISCVGVMFAPRHQASADEIARVTRPGGSVGLLSWTPEGFIGQMFATMRPYAPPPPPGASPPPLWGDEEHVRGLFGDRVSDVRAERRRLPVELFDSPEHFRDYFKSHYGPTIAVYRSLADDPDRTAALDRDLLELARRFDNGVAGTRMDWEYLLFTARRA</sequence>
<evidence type="ECO:0000259" key="1">
    <source>
        <dbReference type="Pfam" id="PF13649"/>
    </source>
</evidence>
<accession>A0ABW0BRB7</accession>
<dbReference type="SUPFAM" id="SSF53335">
    <property type="entry name" value="S-adenosyl-L-methionine-dependent methyltransferases"/>
    <property type="match status" value="1"/>
</dbReference>
<keyword evidence="3" id="KW-1185">Reference proteome</keyword>
<protein>
    <submittedName>
        <fullName evidence="2">Class I SAM-dependent methyltransferase</fullName>
        <ecNumber evidence="2">2.1.1.-</ecNumber>
    </submittedName>
</protein>
<keyword evidence="2" id="KW-0808">Transferase</keyword>
<dbReference type="CDD" id="cd02440">
    <property type="entry name" value="AdoMet_MTases"/>
    <property type="match status" value="1"/>
</dbReference>
<evidence type="ECO:0000313" key="3">
    <source>
        <dbReference type="Proteomes" id="UP001596087"/>
    </source>
</evidence>
<dbReference type="Gene3D" id="3.40.50.150">
    <property type="entry name" value="Vaccinia Virus protein VP39"/>
    <property type="match status" value="1"/>
</dbReference>
<evidence type="ECO:0000313" key="2">
    <source>
        <dbReference type="EMBL" id="MFC5179640.1"/>
    </source>
</evidence>
<dbReference type="EC" id="2.1.1.-" evidence="2"/>
<name>A0ABW0BRB7_9ACTN</name>
<dbReference type="InterPro" id="IPR029063">
    <property type="entry name" value="SAM-dependent_MTases_sf"/>
</dbReference>
<feature type="domain" description="Methyltransferase" evidence="1">
    <location>
        <begin position="59"/>
        <end position="151"/>
    </location>
</feature>
<dbReference type="InterPro" id="IPR041698">
    <property type="entry name" value="Methyltransf_25"/>
</dbReference>
<comment type="caution">
    <text evidence="2">The sequence shown here is derived from an EMBL/GenBank/DDBJ whole genome shotgun (WGS) entry which is preliminary data.</text>
</comment>